<keyword evidence="6 9" id="KW-1133">Transmembrane helix</keyword>
<feature type="transmembrane region" description="Helical" evidence="9">
    <location>
        <begin position="612"/>
        <end position="631"/>
    </location>
</feature>
<reference evidence="11" key="1">
    <citation type="submission" date="2022-11" db="EMBL/GenBank/DDBJ databases">
        <authorList>
            <person name="Petersen C."/>
        </authorList>
    </citation>
    <scope>NUCLEOTIDE SEQUENCE</scope>
    <source>
        <strain evidence="11">IBT 30069</strain>
    </source>
</reference>
<evidence type="ECO:0000256" key="1">
    <source>
        <dbReference type="ARBA" id="ARBA00004370"/>
    </source>
</evidence>
<evidence type="ECO:0000256" key="4">
    <source>
        <dbReference type="ARBA" id="ARBA00022692"/>
    </source>
</evidence>
<evidence type="ECO:0000256" key="5">
    <source>
        <dbReference type="ARBA" id="ARBA00022827"/>
    </source>
</evidence>
<keyword evidence="5" id="KW-0274">FAD</keyword>
<evidence type="ECO:0000256" key="7">
    <source>
        <dbReference type="ARBA" id="ARBA00023002"/>
    </source>
</evidence>
<dbReference type="OrthoDB" id="10029326at2759"/>
<name>A0A9W9EST3_9EURO</name>
<evidence type="ECO:0000256" key="8">
    <source>
        <dbReference type="ARBA" id="ARBA00023136"/>
    </source>
</evidence>
<evidence type="ECO:0000256" key="9">
    <source>
        <dbReference type="SAM" id="Phobius"/>
    </source>
</evidence>
<keyword evidence="11" id="KW-0503">Monooxygenase</keyword>
<comment type="subcellular location">
    <subcellularLocation>
        <location evidence="1">Membrane</location>
    </subcellularLocation>
</comment>
<dbReference type="InterPro" id="IPR036188">
    <property type="entry name" value="FAD/NAD-bd_sf"/>
</dbReference>
<comment type="caution">
    <text evidence="11">The sequence shown here is derived from an EMBL/GenBank/DDBJ whole genome shotgun (WGS) entry which is preliminary data.</text>
</comment>
<keyword evidence="8 9" id="KW-0472">Membrane</keyword>
<feature type="transmembrane region" description="Helical" evidence="9">
    <location>
        <begin position="776"/>
        <end position="804"/>
    </location>
</feature>
<sequence length="834" mass="93225">MSAKSPKFRVVIVGGSVAGLTLAHCLWKSNIDFVVLEAYREIAPQVGASIGILANGARILDQLGMFDDVLDAVEPLQHSSFWADSGKLIMSSTAPKRDLTNSIFRHGYPINFLDRQTLLGILYAHLGECREKVLVNKKVAQITHHSTHIVAECEDGSSYQGDLVVGADGVRSSVRQQMWKYMVSQGLSKDIEPDMRTMISEYDCVFGISPETPGLIPGHTHRTFGEGYSFLTISSKNGRVYWFFFTKMDRKYASDKIPRFRPEDVDEHVAAWLHKPLTGDVPFRAVYERAFVKTHLPLEEANYRYWTKDRFVCIGDSIHKMTPNAGQGGNSAIESAATLANSLSKLLQGIPSPHTHHVAKFLQSWQNERRPRVTEISNSANDLTRLEACATLKHKVIGNYLLPYLKNVLLDKSSASIVGAANLDSVPLPPRSLRATMPYTDQTEAVDEGSIWNRLFLCMPLVVCYITALATMTPLIVKLRPFMIPFFVKGFWTAGSGETIDLQKSLYHLPFLDRLFKPLILCFLPSISGTDPVSAIQMRSFITDTNAVFAIWLLESCRSYHSSTELLLPILAGIFFQLKGIGLWAPVYYALEYLRIPLRKFRSQGSHSVDSGTTISLLLSLLVCAYVPTYMNFTASTVESRRSWNAAWQLFPVLVPALAGLITRLSKAISCRGQRENLSLSAQERSERDIFWKRVAYVSLAAISGLTWVHMLRGVPTKVSLRTIFWPGLDGHARPVTSFVEGIARFLQYDQMFSMASSFIWLVLRYYELNQAGVSFSWIGITSMLVGAAAIFGPGAAFILGWGWKEELIHCFVSSSYINGVVGRLPWKHSVRDT</sequence>
<dbReference type="InterPro" id="IPR002938">
    <property type="entry name" value="FAD-bd"/>
</dbReference>
<protein>
    <submittedName>
        <fullName evidence="11">Monooxygenase</fullName>
    </submittedName>
</protein>
<dbReference type="PANTHER" id="PTHR47356">
    <property type="entry name" value="FAD-DEPENDENT MONOOXYGENASE ASQG-RELATED"/>
    <property type="match status" value="1"/>
</dbReference>
<comment type="similarity">
    <text evidence="2">Belongs to the paxM FAD-dependent monooxygenase family.</text>
</comment>
<keyword evidence="4 9" id="KW-0812">Transmembrane</keyword>
<keyword evidence="7" id="KW-0560">Oxidoreductase</keyword>
<evidence type="ECO:0000313" key="11">
    <source>
        <dbReference type="EMBL" id="KAJ5087189.1"/>
    </source>
</evidence>
<evidence type="ECO:0000313" key="12">
    <source>
        <dbReference type="Proteomes" id="UP001149165"/>
    </source>
</evidence>
<dbReference type="GO" id="GO:0071949">
    <property type="term" value="F:FAD binding"/>
    <property type="evidence" value="ECO:0007669"/>
    <property type="project" value="InterPro"/>
</dbReference>
<dbReference type="SUPFAM" id="SSF51905">
    <property type="entry name" value="FAD/NAD(P)-binding domain"/>
    <property type="match status" value="1"/>
</dbReference>
<evidence type="ECO:0000256" key="3">
    <source>
        <dbReference type="ARBA" id="ARBA00022630"/>
    </source>
</evidence>
<feature type="transmembrane region" description="Helical" evidence="9">
    <location>
        <begin position="695"/>
        <end position="712"/>
    </location>
</feature>
<dbReference type="Proteomes" id="UP001149165">
    <property type="component" value="Unassembled WGS sequence"/>
</dbReference>
<reference evidence="11" key="2">
    <citation type="journal article" date="2023" name="IMA Fungus">
        <title>Comparative genomic study of the Penicillium genus elucidates a diverse pangenome and 15 lateral gene transfer events.</title>
        <authorList>
            <person name="Petersen C."/>
            <person name="Sorensen T."/>
            <person name="Nielsen M.R."/>
            <person name="Sondergaard T.E."/>
            <person name="Sorensen J.L."/>
            <person name="Fitzpatrick D.A."/>
            <person name="Frisvad J.C."/>
            <person name="Nielsen K.L."/>
        </authorList>
    </citation>
    <scope>NUCLEOTIDE SEQUENCE</scope>
    <source>
        <strain evidence="11">IBT 30069</strain>
    </source>
</reference>
<evidence type="ECO:0000256" key="2">
    <source>
        <dbReference type="ARBA" id="ARBA00007992"/>
    </source>
</evidence>
<accession>A0A9W9EST3</accession>
<dbReference type="Pfam" id="PF01494">
    <property type="entry name" value="FAD_binding_3"/>
    <property type="match status" value="1"/>
</dbReference>
<gene>
    <name evidence="11" type="ORF">N7456_010805</name>
</gene>
<dbReference type="GO" id="GO:0016020">
    <property type="term" value="C:membrane"/>
    <property type="evidence" value="ECO:0007669"/>
    <property type="project" value="UniProtKB-SubCell"/>
</dbReference>
<evidence type="ECO:0000259" key="10">
    <source>
        <dbReference type="Pfam" id="PF01494"/>
    </source>
</evidence>
<keyword evidence="12" id="KW-1185">Reference proteome</keyword>
<dbReference type="PRINTS" id="PR00420">
    <property type="entry name" value="RNGMNOXGNASE"/>
</dbReference>
<dbReference type="GO" id="GO:0004497">
    <property type="term" value="F:monooxygenase activity"/>
    <property type="evidence" value="ECO:0007669"/>
    <property type="project" value="UniProtKB-KW"/>
</dbReference>
<dbReference type="AlphaFoldDB" id="A0A9W9EST3"/>
<feature type="transmembrane region" description="Helical" evidence="9">
    <location>
        <begin position="746"/>
        <end position="764"/>
    </location>
</feature>
<feature type="transmembrane region" description="Helical" evidence="9">
    <location>
        <begin position="566"/>
        <end position="591"/>
    </location>
</feature>
<feature type="domain" description="FAD-binding" evidence="10">
    <location>
        <begin position="8"/>
        <end position="376"/>
    </location>
</feature>
<proteinExistence type="inferred from homology"/>
<dbReference type="PANTHER" id="PTHR47356:SF2">
    <property type="entry name" value="FAD-BINDING DOMAIN-CONTAINING PROTEIN-RELATED"/>
    <property type="match status" value="1"/>
</dbReference>
<evidence type="ECO:0000256" key="6">
    <source>
        <dbReference type="ARBA" id="ARBA00022989"/>
    </source>
</evidence>
<keyword evidence="3" id="KW-0285">Flavoprotein</keyword>
<feature type="transmembrane region" description="Helical" evidence="9">
    <location>
        <begin position="646"/>
        <end position="665"/>
    </location>
</feature>
<organism evidence="11 12">
    <name type="scientific">Penicillium angulare</name>
    <dbReference type="NCBI Taxonomy" id="116970"/>
    <lineage>
        <taxon>Eukaryota</taxon>
        <taxon>Fungi</taxon>
        <taxon>Dikarya</taxon>
        <taxon>Ascomycota</taxon>
        <taxon>Pezizomycotina</taxon>
        <taxon>Eurotiomycetes</taxon>
        <taxon>Eurotiomycetidae</taxon>
        <taxon>Eurotiales</taxon>
        <taxon>Aspergillaceae</taxon>
        <taxon>Penicillium</taxon>
    </lineage>
</organism>
<dbReference type="EMBL" id="JAPQKH010000007">
    <property type="protein sequence ID" value="KAJ5087189.1"/>
    <property type="molecule type" value="Genomic_DNA"/>
</dbReference>
<dbReference type="Gene3D" id="3.50.50.60">
    <property type="entry name" value="FAD/NAD(P)-binding domain"/>
    <property type="match status" value="1"/>
</dbReference>
<dbReference type="InterPro" id="IPR050562">
    <property type="entry name" value="FAD_mOase_fung"/>
</dbReference>